<gene>
    <name evidence="3" type="ORF">FNW11_01005</name>
    <name evidence="2" type="ORF">FNW12_00490</name>
</gene>
<feature type="domain" description="YhcG N-terminal" evidence="1">
    <location>
        <begin position="15"/>
        <end position="116"/>
    </location>
</feature>
<dbReference type="Proteomes" id="UP000318528">
    <property type="component" value="Unassembled WGS sequence"/>
</dbReference>
<evidence type="ECO:0000313" key="4">
    <source>
        <dbReference type="Proteomes" id="UP000318528"/>
    </source>
</evidence>
<evidence type="ECO:0000259" key="1">
    <source>
        <dbReference type="Pfam" id="PF17761"/>
    </source>
</evidence>
<dbReference type="EMBL" id="VJZN01000001">
    <property type="protein sequence ID" value="TRX10420.1"/>
    <property type="molecule type" value="Genomic_DNA"/>
</dbReference>
<name>A0A553BZ52_9FLAO</name>
<dbReference type="PANTHER" id="PTHR30547">
    <property type="entry name" value="UNCHARACTERIZED PROTEIN YHCG-RELATED"/>
    <property type="match status" value="1"/>
</dbReference>
<dbReference type="AlphaFoldDB" id="A0A553BZ52"/>
<dbReference type="InterPro" id="IPR041527">
    <property type="entry name" value="YhcG_N"/>
</dbReference>
<dbReference type="Pfam" id="PF17761">
    <property type="entry name" value="DUF1016_N"/>
    <property type="match status" value="1"/>
</dbReference>
<keyword evidence="4" id="KW-1185">Reference proteome</keyword>
<reference evidence="4 5" key="1">
    <citation type="submission" date="2019-07" db="EMBL/GenBank/DDBJ databases">
        <title>Novel species of Flavobacterium.</title>
        <authorList>
            <person name="Liu Q."/>
            <person name="Xin Y.-H."/>
        </authorList>
    </citation>
    <scope>NUCLEOTIDE SEQUENCE [LARGE SCALE GENOMIC DNA]</scope>
    <source>
        <strain evidence="2 4">GSP39</strain>
        <strain evidence="3 5">GSR22</strain>
    </source>
</reference>
<protein>
    <submittedName>
        <fullName evidence="3">DUF1016 domain-containing protein</fullName>
    </submittedName>
</protein>
<dbReference type="OrthoDB" id="9801263at2"/>
<dbReference type="Proteomes" id="UP000318669">
    <property type="component" value="Unassembled WGS sequence"/>
</dbReference>
<sequence length="119" mass="13841">MKNGLKHGEDVLLSDIRSIIYQTKETVSKIITSNVATMYWKIGNSINSEILDNQRAEYGKQIVATLSRQLTIEYGRSYEEKNLRRMIQFATQFSDIKNVATLWRQLSWSHFKIVIPNTD</sequence>
<evidence type="ECO:0000313" key="5">
    <source>
        <dbReference type="Proteomes" id="UP000318669"/>
    </source>
</evidence>
<evidence type="ECO:0000313" key="3">
    <source>
        <dbReference type="EMBL" id="TRX13468.1"/>
    </source>
</evidence>
<organism evidence="3 5">
    <name type="scientific">Flavobacterium gawalongense</name>
    <dbReference type="NCBI Taxonomy" id="2594432"/>
    <lineage>
        <taxon>Bacteria</taxon>
        <taxon>Pseudomonadati</taxon>
        <taxon>Bacteroidota</taxon>
        <taxon>Flavobacteriia</taxon>
        <taxon>Flavobacteriales</taxon>
        <taxon>Flavobacteriaceae</taxon>
        <taxon>Flavobacterium</taxon>
    </lineage>
</organism>
<evidence type="ECO:0000313" key="2">
    <source>
        <dbReference type="EMBL" id="TRX10420.1"/>
    </source>
</evidence>
<comment type="caution">
    <text evidence="3">The sequence shown here is derived from an EMBL/GenBank/DDBJ whole genome shotgun (WGS) entry which is preliminary data.</text>
</comment>
<dbReference type="EMBL" id="VJZL01000001">
    <property type="protein sequence ID" value="TRX13468.1"/>
    <property type="molecule type" value="Genomic_DNA"/>
</dbReference>
<proteinExistence type="predicted"/>
<accession>A0A553BZ52</accession>
<dbReference type="PANTHER" id="PTHR30547:SF5">
    <property type="entry name" value="NUCLEASE YHCG-RELATED"/>
    <property type="match status" value="1"/>
</dbReference>
<dbReference type="RefSeq" id="WP_143385767.1">
    <property type="nucleotide sequence ID" value="NZ_VJZL01000001.1"/>
</dbReference>
<dbReference type="InterPro" id="IPR053148">
    <property type="entry name" value="PD-DEXK-like_domain"/>
</dbReference>